<accession>A0A1U8HVK8</accession>
<dbReference type="PANTHER" id="PTHR15503:SF45">
    <property type="entry name" value="RNA-DIRECTED DNA POLYMERASE HOMOLOG"/>
    <property type="match status" value="1"/>
</dbReference>
<dbReference type="PaxDb" id="3635-A0A1U8HVK8"/>
<dbReference type="Pfam" id="PF08284">
    <property type="entry name" value="RVP_2"/>
    <property type="match status" value="1"/>
</dbReference>
<sequence>MQAEAPGSMQPQRVVQQPPKGRGVARGGNGLGRRQRALSRGASQTEVRQPTLVYTARRQKDRDAPNVITDMFLISDVHYTALIVIGSTHSYVANSVSDNLKVSVKRVSVESTSSKVTVLSPLGLEYATKRIVLRIEDDKEVVVISEHRDYLSNVIFVLMAKKLVQKGCEVYLAYISLSASRDSFIGDIKTIRDFLDIFPEELLGFPSNQEVEFGIELLPGTASVSIVPYPGVQKEITELKAQLQELLDHGFIYLSVPL</sequence>
<protein>
    <submittedName>
        <fullName evidence="3">Uncharacterized protein</fullName>
    </submittedName>
</protein>
<dbReference type="RefSeq" id="XP_016667364.1">
    <property type="nucleotide sequence ID" value="XM_016811875.1"/>
</dbReference>
<evidence type="ECO:0000313" key="2">
    <source>
        <dbReference type="Proteomes" id="UP000818029"/>
    </source>
</evidence>
<dbReference type="KEGG" id="ghi:107887630"/>
<gene>
    <name evidence="3" type="primary">LOC107887630</name>
</gene>
<dbReference type="AlphaFoldDB" id="A0A1U8HVK8"/>
<keyword evidence="2" id="KW-1185">Reference proteome</keyword>
<name>A0A1U8HVK8_GOSHI</name>
<reference evidence="2" key="1">
    <citation type="journal article" date="2020" name="Nat. Genet.">
        <title>Genomic diversifications of five Gossypium allopolyploid species and their impact on cotton improvement.</title>
        <authorList>
            <person name="Chen Z.J."/>
            <person name="Sreedasyam A."/>
            <person name="Ando A."/>
            <person name="Song Q."/>
            <person name="De Santiago L.M."/>
            <person name="Hulse-Kemp A.M."/>
            <person name="Ding M."/>
            <person name="Ye W."/>
            <person name="Kirkbride R.C."/>
            <person name="Jenkins J."/>
            <person name="Plott C."/>
            <person name="Lovell J."/>
            <person name="Lin Y.M."/>
            <person name="Vaughn R."/>
            <person name="Liu B."/>
            <person name="Simpson S."/>
            <person name="Scheffler B.E."/>
            <person name="Wen L."/>
            <person name="Saski C.A."/>
            <person name="Grover C.E."/>
            <person name="Hu G."/>
            <person name="Conover J.L."/>
            <person name="Carlson J.W."/>
            <person name="Shu S."/>
            <person name="Boston L.B."/>
            <person name="Williams M."/>
            <person name="Peterson D.G."/>
            <person name="McGee K."/>
            <person name="Jones D.C."/>
            <person name="Wendel J.F."/>
            <person name="Stelly D.M."/>
            <person name="Grimwood J."/>
            <person name="Schmutz J."/>
        </authorList>
    </citation>
    <scope>NUCLEOTIDE SEQUENCE [LARGE SCALE GENOMIC DNA]</scope>
    <source>
        <strain evidence="2">cv. TM-1</strain>
    </source>
</reference>
<organism evidence="2 3">
    <name type="scientific">Gossypium hirsutum</name>
    <name type="common">Upland cotton</name>
    <name type="synonym">Gossypium mexicanum</name>
    <dbReference type="NCBI Taxonomy" id="3635"/>
    <lineage>
        <taxon>Eukaryota</taxon>
        <taxon>Viridiplantae</taxon>
        <taxon>Streptophyta</taxon>
        <taxon>Embryophyta</taxon>
        <taxon>Tracheophyta</taxon>
        <taxon>Spermatophyta</taxon>
        <taxon>Magnoliopsida</taxon>
        <taxon>eudicotyledons</taxon>
        <taxon>Gunneridae</taxon>
        <taxon>Pentapetalae</taxon>
        <taxon>rosids</taxon>
        <taxon>malvids</taxon>
        <taxon>Malvales</taxon>
        <taxon>Malvaceae</taxon>
        <taxon>Malvoideae</taxon>
        <taxon>Gossypium</taxon>
    </lineage>
</organism>
<evidence type="ECO:0000256" key="1">
    <source>
        <dbReference type="SAM" id="MobiDB-lite"/>
    </source>
</evidence>
<dbReference type="PANTHER" id="PTHR15503">
    <property type="entry name" value="LDOC1 RELATED"/>
    <property type="match status" value="1"/>
</dbReference>
<dbReference type="GeneID" id="107887630"/>
<feature type="region of interest" description="Disordered" evidence="1">
    <location>
        <begin position="1"/>
        <end position="49"/>
    </location>
</feature>
<reference evidence="3" key="2">
    <citation type="submission" date="2025-08" db="UniProtKB">
        <authorList>
            <consortium name="RefSeq"/>
        </authorList>
    </citation>
    <scope>IDENTIFICATION</scope>
</reference>
<evidence type="ECO:0000313" key="3">
    <source>
        <dbReference type="RefSeq" id="XP_016667364.1"/>
    </source>
</evidence>
<proteinExistence type="predicted"/>
<dbReference type="InterPro" id="IPR032567">
    <property type="entry name" value="RTL1-rel"/>
</dbReference>
<dbReference type="Proteomes" id="UP000818029">
    <property type="component" value="Chromosome A03"/>
</dbReference>